<dbReference type="Proteomes" id="UP000821866">
    <property type="component" value="Chromosome 1"/>
</dbReference>
<feature type="region of interest" description="Disordered" evidence="1">
    <location>
        <begin position="1"/>
        <end position="45"/>
    </location>
</feature>
<evidence type="ECO:0000313" key="3">
    <source>
        <dbReference type="Proteomes" id="UP000821866"/>
    </source>
</evidence>
<accession>A0A9J6F018</accession>
<protein>
    <submittedName>
        <fullName evidence="2">Uncharacterized protein</fullName>
    </submittedName>
</protein>
<evidence type="ECO:0000313" key="2">
    <source>
        <dbReference type="EMBL" id="KAH8040058.1"/>
    </source>
</evidence>
<reference evidence="2" key="2">
    <citation type="submission" date="2021-09" db="EMBL/GenBank/DDBJ databases">
        <authorList>
            <person name="Jia N."/>
            <person name="Wang J."/>
            <person name="Shi W."/>
            <person name="Du L."/>
            <person name="Sun Y."/>
            <person name="Zhan W."/>
            <person name="Jiang J."/>
            <person name="Wang Q."/>
            <person name="Zhang B."/>
            <person name="Ji P."/>
            <person name="Sakyi L.B."/>
            <person name="Cui X."/>
            <person name="Yuan T."/>
            <person name="Jiang B."/>
            <person name="Yang W."/>
            <person name="Lam T.T.-Y."/>
            <person name="Chang Q."/>
            <person name="Ding S."/>
            <person name="Wang X."/>
            <person name="Zhu J."/>
            <person name="Ruan X."/>
            <person name="Zhao L."/>
            <person name="Wei J."/>
            <person name="Que T."/>
            <person name="Du C."/>
            <person name="Cheng J."/>
            <person name="Dai P."/>
            <person name="Han X."/>
            <person name="Huang E."/>
            <person name="Gao Y."/>
            <person name="Liu J."/>
            <person name="Shao H."/>
            <person name="Ye R."/>
            <person name="Li L."/>
            <person name="Wei W."/>
            <person name="Wang X."/>
            <person name="Wang C."/>
            <person name="Huo Q."/>
            <person name="Li W."/>
            <person name="Guo W."/>
            <person name="Chen H."/>
            <person name="Chen S."/>
            <person name="Zhou L."/>
            <person name="Zhou L."/>
            <person name="Ni X."/>
            <person name="Tian J."/>
            <person name="Zhou Y."/>
            <person name="Sheng Y."/>
            <person name="Liu T."/>
            <person name="Pan Y."/>
            <person name="Xia L."/>
            <person name="Li J."/>
            <person name="Zhao F."/>
            <person name="Cao W."/>
        </authorList>
    </citation>
    <scope>NUCLEOTIDE SEQUENCE</scope>
    <source>
        <strain evidence="2">Rmic-2018</strain>
        <tissue evidence="2">Larvae</tissue>
    </source>
</reference>
<organism evidence="2 3">
    <name type="scientific">Rhipicephalus microplus</name>
    <name type="common">Cattle tick</name>
    <name type="synonym">Boophilus microplus</name>
    <dbReference type="NCBI Taxonomy" id="6941"/>
    <lineage>
        <taxon>Eukaryota</taxon>
        <taxon>Metazoa</taxon>
        <taxon>Ecdysozoa</taxon>
        <taxon>Arthropoda</taxon>
        <taxon>Chelicerata</taxon>
        <taxon>Arachnida</taxon>
        <taxon>Acari</taxon>
        <taxon>Parasitiformes</taxon>
        <taxon>Ixodida</taxon>
        <taxon>Ixodoidea</taxon>
        <taxon>Ixodidae</taxon>
        <taxon>Rhipicephalinae</taxon>
        <taxon>Rhipicephalus</taxon>
        <taxon>Boophilus</taxon>
    </lineage>
</organism>
<gene>
    <name evidence="2" type="ORF">HPB51_009314</name>
</gene>
<evidence type="ECO:0000256" key="1">
    <source>
        <dbReference type="SAM" id="MobiDB-lite"/>
    </source>
</evidence>
<comment type="caution">
    <text evidence="2">The sequence shown here is derived from an EMBL/GenBank/DDBJ whole genome shotgun (WGS) entry which is preliminary data.</text>
</comment>
<proteinExistence type="predicted"/>
<keyword evidence="3" id="KW-1185">Reference proteome</keyword>
<dbReference type="EMBL" id="JABSTU010000001">
    <property type="protein sequence ID" value="KAH8040058.1"/>
    <property type="molecule type" value="Genomic_DNA"/>
</dbReference>
<name>A0A9J6F018_RHIMP</name>
<sequence length="200" mass="21506">MIMENDSQPTNPASPTEAAHDPGSVTARARPHLPSYTPPSLVLQEDVHRGPELADGARGDTVLLDNAPFANPLAAKATLLLGLGQPLSEAGIGLYEVGMWKLSMPFPLEPRSPSLLERLADNPVHPSRWPPPHRRVPLRVNLHLPGVRSKRHTPLSAVTQEVAAKMYGDLAGRTQVFTDGFVPRDGSAVAACIVPQFGMK</sequence>
<feature type="compositionally biased region" description="Polar residues" evidence="1">
    <location>
        <begin position="1"/>
        <end position="14"/>
    </location>
</feature>
<reference evidence="2" key="1">
    <citation type="journal article" date="2020" name="Cell">
        <title>Large-Scale Comparative Analyses of Tick Genomes Elucidate Their Genetic Diversity and Vector Capacities.</title>
        <authorList>
            <consortium name="Tick Genome and Microbiome Consortium (TIGMIC)"/>
            <person name="Jia N."/>
            <person name="Wang J."/>
            <person name="Shi W."/>
            <person name="Du L."/>
            <person name="Sun Y."/>
            <person name="Zhan W."/>
            <person name="Jiang J.F."/>
            <person name="Wang Q."/>
            <person name="Zhang B."/>
            <person name="Ji P."/>
            <person name="Bell-Sakyi L."/>
            <person name="Cui X.M."/>
            <person name="Yuan T.T."/>
            <person name="Jiang B.G."/>
            <person name="Yang W.F."/>
            <person name="Lam T.T."/>
            <person name="Chang Q.C."/>
            <person name="Ding S.J."/>
            <person name="Wang X.J."/>
            <person name="Zhu J.G."/>
            <person name="Ruan X.D."/>
            <person name="Zhao L."/>
            <person name="Wei J.T."/>
            <person name="Ye R.Z."/>
            <person name="Que T.C."/>
            <person name="Du C.H."/>
            <person name="Zhou Y.H."/>
            <person name="Cheng J.X."/>
            <person name="Dai P.F."/>
            <person name="Guo W.B."/>
            <person name="Han X.H."/>
            <person name="Huang E.J."/>
            <person name="Li L.F."/>
            <person name="Wei W."/>
            <person name="Gao Y.C."/>
            <person name="Liu J.Z."/>
            <person name="Shao H.Z."/>
            <person name="Wang X."/>
            <person name="Wang C.C."/>
            <person name="Yang T.C."/>
            <person name="Huo Q.B."/>
            <person name="Li W."/>
            <person name="Chen H.Y."/>
            <person name="Chen S.E."/>
            <person name="Zhou L.G."/>
            <person name="Ni X.B."/>
            <person name="Tian J.H."/>
            <person name="Sheng Y."/>
            <person name="Liu T."/>
            <person name="Pan Y.S."/>
            <person name="Xia L.Y."/>
            <person name="Li J."/>
            <person name="Zhao F."/>
            <person name="Cao W.C."/>
        </authorList>
    </citation>
    <scope>NUCLEOTIDE SEQUENCE</scope>
    <source>
        <strain evidence="2">Rmic-2018</strain>
    </source>
</reference>
<dbReference type="AlphaFoldDB" id="A0A9J6F018"/>